<keyword evidence="2" id="KW-1185">Reference proteome</keyword>
<protein>
    <submittedName>
        <fullName evidence="1">Uncharacterized protein</fullName>
    </submittedName>
</protein>
<evidence type="ECO:0000313" key="1">
    <source>
        <dbReference type="EMBL" id="KAK7459478.1"/>
    </source>
</evidence>
<dbReference type="Proteomes" id="UP001498398">
    <property type="component" value="Unassembled WGS sequence"/>
</dbReference>
<evidence type="ECO:0000313" key="2">
    <source>
        <dbReference type="Proteomes" id="UP001498398"/>
    </source>
</evidence>
<organism evidence="1 2">
    <name type="scientific">Marasmiellus scandens</name>
    <dbReference type="NCBI Taxonomy" id="2682957"/>
    <lineage>
        <taxon>Eukaryota</taxon>
        <taxon>Fungi</taxon>
        <taxon>Dikarya</taxon>
        <taxon>Basidiomycota</taxon>
        <taxon>Agaricomycotina</taxon>
        <taxon>Agaricomycetes</taxon>
        <taxon>Agaricomycetidae</taxon>
        <taxon>Agaricales</taxon>
        <taxon>Marasmiineae</taxon>
        <taxon>Omphalotaceae</taxon>
        <taxon>Marasmiellus</taxon>
    </lineage>
</organism>
<proteinExistence type="predicted"/>
<comment type="caution">
    <text evidence="1">The sequence shown here is derived from an EMBL/GenBank/DDBJ whole genome shotgun (WGS) entry which is preliminary data.</text>
</comment>
<dbReference type="EMBL" id="JBANRG010000016">
    <property type="protein sequence ID" value="KAK7459478.1"/>
    <property type="molecule type" value="Genomic_DNA"/>
</dbReference>
<accession>A0ABR1JEH0</accession>
<gene>
    <name evidence="1" type="ORF">VKT23_009461</name>
</gene>
<name>A0ABR1JEH0_9AGAR</name>
<reference evidence="1 2" key="1">
    <citation type="submission" date="2024-01" db="EMBL/GenBank/DDBJ databases">
        <title>A draft genome for the cacao thread blight pathogen Marasmiellus scandens.</title>
        <authorList>
            <person name="Baruah I.K."/>
            <person name="Leung J."/>
            <person name="Bukari Y."/>
            <person name="Amoako-Attah I."/>
            <person name="Meinhardt L.W."/>
            <person name="Bailey B.A."/>
            <person name="Cohen S.P."/>
        </authorList>
    </citation>
    <scope>NUCLEOTIDE SEQUENCE [LARGE SCALE GENOMIC DNA]</scope>
    <source>
        <strain evidence="1 2">GH-19</strain>
    </source>
</reference>
<sequence length="621" mass="71090">MSSSSLPNFSWHPEFLSPNFDTRRYSKDRLGIFAGWNSIPTARSGMDFIAPRTDFYTGRMMSYYEEGEDALSSDAVLKLELYSRNSAQSPFFPGLSKQNTSNPTTKRVDGSLGRFDHCKNPQYFDSSRPYYPFIARPSSNLCSFPAPEDVPAYLVWECSPYPCYQKGRILPKYHAALMDRTWKLRLQIRDISLDKNANSWPEFKASQPLKPDPCNWEEEMDFEDFVDNLVPLQRWIKEISAWIEMGLALKRLPLEPLLQLPESDITEANDQLLGVWINGMKEQEVAWFWMNKVPLFLVHEVKGGMDVPSAVTTQRTSDPFFLTDWVNNKVCDEWIGLSQRSKIKVIEDAVDENIADSPDEDLSEVRMWRSSSLTSSDNFPGLDTRTSAIEPDVPLMERYGPVCPVTKFISDNHVLWIVPPAVSKPATKGSWDWYIEETDKENDRCLRLVGKKARKELDLEDWPFIYYDRTRKRILYLCSEIIIPKGIAHDIEIFGIPGPKLKYYSDYQHRIRTSASNWVYKSEKPKEGQEDIVQDSPNMDFLPKSPEYFEKNIKNRLVKPDPSTALPTLPLSAKPSSTTDGDHYSSAGVVVSIIKLTWRPIARAPEALCSIHARGRGRGSA</sequence>